<reference evidence="1" key="1">
    <citation type="submission" date="2020-06" db="EMBL/GenBank/DDBJ databases">
        <authorList>
            <person name="Li T."/>
            <person name="Hu X."/>
            <person name="Zhang T."/>
            <person name="Song X."/>
            <person name="Zhang H."/>
            <person name="Dai N."/>
            <person name="Sheng W."/>
            <person name="Hou X."/>
            <person name="Wei L."/>
        </authorList>
    </citation>
    <scope>NUCLEOTIDE SEQUENCE</scope>
    <source>
        <strain evidence="1">3651</strain>
        <tissue evidence="1">Leaf</tissue>
    </source>
</reference>
<reference evidence="1" key="2">
    <citation type="journal article" date="2024" name="Plant">
        <title>Genomic evolution and insights into agronomic trait innovations of Sesamum species.</title>
        <authorList>
            <person name="Miao H."/>
            <person name="Wang L."/>
            <person name="Qu L."/>
            <person name="Liu H."/>
            <person name="Sun Y."/>
            <person name="Le M."/>
            <person name="Wang Q."/>
            <person name="Wei S."/>
            <person name="Zheng Y."/>
            <person name="Lin W."/>
            <person name="Duan Y."/>
            <person name="Cao H."/>
            <person name="Xiong S."/>
            <person name="Wang X."/>
            <person name="Wei L."/>
            <person name="Li C."/>
            <person name="Ma Q."/>
            <person name="Ju M."/>
            <person name="Zhao R."/>
            <person name="Li G."/>
            <person name="Mu C."/>
            <person name="Tian Q."/>
            <person name="Mei H."/>
            <person name="Zhang T."/>
            <person name="Gao T."/>
            <person name="Zhang H."/>
        </authorList>
    </citation>
    <scope>NUCLEOTIDE SEQUENCE</scope>
    <source>
        <strain evidence="1">3651</strain>
    </source>
</reference>
<proteinExistence type="predicted"/>
<dbReference type="AlphaFoldDB" id="A0AAE2CAD5"/>
<evidence type="ECO:0000313" key="1">
    <source>
        <dbReference type="EMBL" id="KAK4414934.1"/>
    </source>
</evidence>
<name>A0AAE2CAD5_9LAMI</name>
<sequence>QWGKSATTYFNSVLQDEPVLQDEQVLQDEPVLQTQSGPTPSQPFVQGPSMYEQLQMGHTSMPIHNQVTLQPRLSIRAPPPMTRTGFMPCFSSRPSIPIPKTVIKDHGRKWVDISKWPSQSGEHNYKF</sequence>
<organism evidence="1 2">
    <name type="scientific">Sesamum alatum</name>
    <dbReference type="NCBI Taxonomy" id="300844"/>
    <lineage>
        <taxon>Eukaryota</taxon>
        <taxon>Viridiplantae</taxon>
        <taxon>Streptophyta</taxon>
        <taxon>Embryophyta</taxon>
        <taxon>Tracheophyta</taxon>
        <taxon>Spermatophyta</taxon>
        <taxon>Magnoliopsida</taxon>
        <taxon>eudicotyledons</taxon>
        <taxon>Gunneridae</taxon>
        <taxon>Pentapetalae</taxon>
        <taxon>asterids</taxon>
        <taxon>lamiids</taxon>
        <taxon>Lamiales</taxon>
        <taxon>Pedaliaceae</taxon>
        <taxon>Sesamum</taxon>
    </lineage>
</organism>
<gene>
    <name evidence="1" type="ORF">Salat_2600400</name>
</gene>
<comment type="caution">
    <text evidence="1">The sequence shown here is derived from an EMBL/GenBank/DDBJ whole genome shotgun (WGS) entry which is preliminary data.</text>
</comment>
<keyword evidence="2" id="KW-1185">Reference proteome</keyword>
<dbReference type="EMBL" id="JACGWO010000011">
    <property type="protein sequence ID" value="KAK4414934.1"/>
    <property type="molecule type" value="Genomic_DNA"/>
</dbReference>
<protein>
    <submittedName>
        <fullName evidence="1">Uncharacterized protein</fullName>
    </submittedName>
</protein>
<accession>A0AAE2CAD5</accession>
<evidence type="ECO:0000313" key="2">
    <source>
        <dbReference type="Proteomes" id="UP001293254"/>
    </source>
</evidence>
<feature type="non-terminal residue" evidence="1">
    <location>
        <position position="127"/>
    </location>
</feature>
<dbReference type="Proteomes" id="UP001293254">
    <property type="component" value="Unassembled WGS sequence"/>
</dbReference>
<feature type="non-terminal residue" evidence="1">
    <location>
        <position position="1"/>
    </location>
</feature>